<evidence type="ECO:0000313" key="4">
    <source>
        <dbReference type="Proteomes" id="UP001519306"/>
    </source>
</evidence>
<evidence type="ECO:0000259" key="2">
    <source>
        <dbReference type="PROSITE" id="PS51272"/>
    </source>
</evidence>
<dbReference type="InterPro" id="IPR051465">
    <property type="entry name" value="Cell_Envelope_Struct_Comp"/>
</dbReference>
<gene>
    <name evidence="3" type="ORF">J2Z71_001360</name>
</gene>
<dbReference type="EMBL" id="JAGGLJ010000013">
    <property type="protein sequence ID" value="MBP2025811.1"/>
    <property type="molecule type" value="Genomic_DNA"/>
</dbReference>
<feature type="signal peptide" evidence="1">
    <location>
        <begin position="1"/>
        <end position="25"/>
    </location>
</feature>
<name>A0ABS4KDF5_9FIRM</name>
<accession>A0ABS4KDF5</accession>
<feature type="chain" id="PRO_5045523193" description="SLH domain-containing protein" evidence="1">
    <location>
        <begin position="26"/>
        <end position="401"/>
    </location>
</feature>
<sequence>MKKNINKITSIVLLSTFLISNSVYAKSFSDLSKKGDYQWAYSAVDQLSNKGVFGGYPDGTFKPQRPVSFLEIMQVIKNIKNPSSEELKLARDEFSKITKSNKVPSWAEDAINYALYTNIITEKTLKSAVNRGFIQEGKVVFPDRNSVTVYFGRAFGFSGNGDKSKLKHKDLKSIPESTKGYLAELVDANIYAATGSDGYFNGKKYIRRAEVAVVADKAINYLNDNQKPEEKTEDYKTEDLTVGLIEDVKEIKGIVEKIYSNSIKIDGISYGFNKDNIKINDETNLYRGDLESLIGSEVLVKVSNNNINSINILSMKENNKEENNNNSNNEIPINIKARVINSKETNRDDYEISVIVIVSNSEEFVAGSEIVVYSDKDYLENEIVDISGFEINGEIKDLGIK</sequence>
<organism evidence="3 4">
    <name type="scientific">Peptoniphilus stercorisuis</name>
    <dbReference type="NCBI Taxonomy" id="1436965"/>
    <lineage>
        <taxon>Bacteria</taxon>
        <taxon>Bacillati</taxon>
        <taxon>Bacillota</taxon>
        <taxon>Tissierellia</taxon>
        <taxon>Tissierellales</taxon>
        <taxon>Peptoniphilaceae</taxon>
        <taxon>Peptoniphilus</taxon>
    </lineage>
</organism>
<dbReference type="InterPro" id="IPR001119">
    <property type="entry name" value="SLH_dom"/>
</dbReference>
<dbReference type="PANTHER" id="PTHR43308:SF5">
    <property type="entry name" value="S-LAYER PROTEIN _ PEPTIDOGLYCAN ENDO-BETA-N-ACETYLGLUCOSAMINIDASE"/>
    <property type="match status" value="1"/>
</dbReference>
<dbReference type="PROSITE" id="PS51272">
    <property type="entry name" value="SLH"/>
    <property type="match status" value="2"/>
</dbReference>
<feature type="domain" description="SLH" evidence="2">
    <location>
        <begin position="165"/>
        <end position="229"/>
    </location>
</feature>
<dbReference type="Pfam" id="PF00395">
    <property type="entry name" value="SLH"/>
    <property type="match status" value="1"/>
</dbReference>
<protein>
    <recommendedName>
        <fullName evidence="2">SLH domain-containing protein</fullName>
    </recommendedName>
</protein>
<evidence type="ECO:0000313" key="3">
    <source>
        <dbReference type="EMBL" id="MBP2025811.1"/>
    </source>
</evidence>
<comment type="caution">
    <text evidence="3">The sequence shown here is derived from an EMBL/GenBank/DDBJ whole genome shotgun (WGS) entry which is preliminary data.</text>
</comment>
<dbReference type="Proteomes" id="UP001519306">
    <property type="component" value="Unassembled WGS sequence"/>
</dbReference>
<dbReference type="RefSeq" id="WP_210061349.1">
    <property type="nucleotide sequence ID" value="NZ_JAGGLJ010000013.1"/>
</dbReference>
<dbReference type="PANTHER" id="PTHR43308">
    <property type="entry name" value="OUTER MEMBRANE PROTEIN ALPHA-RELATED"/>
    <property type="match status" value="1"/>
</dbReference>
<feature type="domain" description="SLH" evidence="2">
    <location>
        <begin position="25"/>
        <end position="90"/>
    </location>
</feature>
<keyword evidence="4" id="KW-1185">Reference proteome</keyword>
<proteinExistence type="predicted"/>
<evidence type="ECO:0000256" key="1">
    <source>
        <dbReference type="SAM" id="SignalP"/>
    </source>
</evidence>
<keyword evidence="1" id="KW-0732">Signal</keyword>
<reference evidence="3 4" key="1">
    <citation type="submission" date="2021-03" db="EMBL/GenBank/DDBJ databases">
        <title>Genomic Encyclopedia of Type Strains, Phase IV (KMG-IV): sequencing the most valuable type-strain genomes for metagenomic binning, comparative biology and taxonomic classification.</title>
        <authorList>
            <person name="Goeker M."/>
        </authorList>
    </citation>
    <scope>NUCLEOTIDE SEQUENCE [LARGE SCALE GENOMIC DNA]</scope>
    <source>
        <strain evidence="3 4">DSM 27563</strain>
    </source>
</reference>